<dbReference type="Gene3D" id="1.20.120.350">
    <property type="entry name" value="Voltage-gated potassium channels. Chain C"/>
    <property type="match status" value="1"/>
</dbReference>
<evidence type="ECO:0000256" key="12">
    <source>
        <dbReference type="SAM" id="Phobius"/>
    </source>
</evidence>
<comment type="subcellular location">
    <subcellularLocation>
        <location evidence="1">Cell membrane</location>
        <topology evidence="1">Multi-pass membrane protein</topology>
    </subcellularLocation>
</comment>
<sequence length="476" mass="52371">MRNSDPLVWGLTGDTSLDDDGPTRLCEKIWATVNGKVFSAVIVTLVFVEGLVIFSELLIDFEVVQDPQWKTSLNCSANVSGLVFSSAGANSPKLRMAKDILSYISIVILIIFVFEVGFRLVSGRARYLIQGMEICDAIVVLVAFGLDIAFLTTPSKKGAGKEAAVLIILLRLWRIKRILQSVIDNTRLEMGHFLSICEREKIQAEHKVDILILKVEDLEHEVAYLKEKLKKTEKESLYAKRQRKKDGYSSTQHKHPTITIGVETSPARHPCTGTQTAIVICEQHIPEEKVTKEQVMDMRTFADVTSTRIIADALCMVTGNPNQFLRSPTTGGSTVKDGTTSHCRIAGDFESGYISNVSGITWDKAASRIPTLGTRTTLKCPESSPESGYGSSSSARNPAASSVSPLDTGTETASTSTGSSKHTDTVFLFPDPTGQRREVELGVEMDILEEISEIERVKHIEFDPNKQDQDIPMTSL</sequence>
<feature type="transmembrane region" description="Helical" evidence="12">
    <location>
        <begin position="127"/>
        <end position="151"/>
    </location>
</feature>
<evidence type="ECO:0000256" key="1">
    <source>
        <dbReference type="ARBA" id="ARBA00004651"/>
    </source>
</evidence>
<keyword evidence="5" id="KW-0851">Voltage-gated channel</keyword>
<keyword evidence="2" id="KW-0813">Transport</keyword>
<feature type="coiled-coil region" evidence="10">
    <location>
        <begin position="201"/>
        <end position="235"/>
    </location>
</feature>
<dbReference type="InterPro" id="IPR027359">
    <property type="entry name" value="Volt_channel_dom_sf"/>
</dbReference>
<feature type="region of interest" description="Disordered" evidence="11">
    <location>
        <begin position="236"/>
        <end position="255"/>
    </location>
</feature>
<evidence type="ECO:0000313" key="13">
    <source>
        <dbReference type="Proteomes" id="UP000694941"/>
    </source>
</evidence>
<keyword evidence="6 12" id="KW-1133">Transmembrane helix</keyword>
<evidence type="ECO:0000256" key="5">
    <source>
        <dbReference type="ARBA" id="ARBA00022882"/>
    </source>
</evidence>
<feature type="compositionally biased region" description="Low complexity" evidence="11">
    <location>
        <begin position="381"/>
        <end position="420"/>
    </location>
</feature>
<dbReference type="GeneID" id="106463214"/>
<dbReference type="PANTHER" id="PTHR46480">
    <property type="entry name" value="F20B24.22"/>
    <property type="match status" value="1"/>
</dbReference>
<reference evidence="14" key="1">
    <citation type="submission" date="2025-08" db="UniProtKB">
        <authorList>
            <consortium name="RefSeq"/>
        </authorList>
    </citation>
    <scope>IDENTIFICATION</scope>
    <source>
        <tissue evidence="14">Muscle</tissue>
    </source>
</reference>
<keyword evidence="3" id="KW-1003">Cell membrane</keyword>
<evidence type="ECO:0000256" key="11">
    <source>
        <dbReference type="SAM" id="MobiDB-lite"/>
    </source>
</evidence>
<evidence type="ECO:0000256" key="8">
    <source>
        <dbReference type="ARBA" id="ARBA00023136"/>
    </source>
</evidence>
<protein>
    <submittedName>
        <fullName evidence="14">Transmembrane protein 266-like</fullName>
    </submittedName>
</protein>
<evidence type="ECO:0000256" key="6">
    <source>
        <dbReference type="ARBA" id="ARBA00022989"/>
    </source>
</evidence>
<evidence type="ECO:0000313" key="14">
    <source>
        <dbReference type="RefSeq" id="XP_022246370.1"/>
    </source>
</evidence>
<keyword evidence="4 12" id="KW-0812">Transmembrane</keyword>
<evidence type="ECO:0000256" key="10">
    <source>
        <dbReference type="SAM" id="Coils"/>
    </source>
</evidence>
<evidence type="ECO:0000256" key="4">
    <source>
        <dbReference type="ARBA" id="ARBA00022692"/>
    </source>
</evidence>
<keyword evidence="10" id="KW-0175">Coiled coil</keyword>
<gene>
    <name evidence="14" type="primary">LOC106463214</name>
</gene>
<dbReference type="InterPro" id="IPR031846">
    <property type="entry name" value="Hvcn1"/>
</dbReference>
<keyword evidence="13" id="KW-1185">Reference proteome</keyword>
<dbReference type="PANTHER" id="PTHR46480:SF1">
    <property type="entry name" value="VOLTAGE-GATED HYDROGEN CHANNEL 1"/>
    <property type="match status" value="1"/>
</dbReference>
<keyword evidence="9" id="KW-0407">Ion channel</keyword>
<name>A0ABM1SRW4_LIMPO</name>
<feature type="region of interest" description="Disordered" evidence="11">
    <location>
        <begin position="375"/>
        <end position="433"/>
    </location>
</feature>
<evidence type="ECO:0000256" key="7">
    <source>
        <dbReference type="ARBA" id="ARBA00023065"/>
    </source>
</evidence>
<feature type="transmembrane region" description="Helical" evidence="12">
    <location>
        <begin position="100"/>
        <end position="121"/>
    </location>
</feature>
<dbReference type="Proteomes" id="UP000694941">
    <property type="component" value="Unplaced"/>
</dbReference>
<accession>A0ABM1SRW4</accession>
<feature type="transmembrane region" description="Helical" evidence="12">
    <location>
        <begin position="37"/>
        <end position="59"/>
    </location>
</feature>
<evidence type="ECO:0000256" key="3">
    <source>
        <dbReference type="ARBA" id="ARBA00022475"/>
    </source>
</evidence>
<organism evidence="13 14">
    <name type="scientific">Limulus polyphemus</name>
    <name type="common">Atlantic horseshoe crab</name>
    <dbReference type="NCBI Taxonomy" id="6850"/>
    <lineage>
        <taxon>Eukaryota</taxon>
        <taxon>Metazoa</taxon>
        <taxon>Ecdysozoa</taxon>
        <taxon>Arthropoda</taxon>
        <taxon>Chelicerata</taxon>
        <taxon>Merostomata</taxon>
        <taxon>Xiphosura</taxon>
        <taxon>Limulidae</taxon>
        <taxon>Limulus</taxon>
    </lineage>
</organism>
<keyword evidence="7" id="KW-0406">Ion transport</keyword>
<keyword evidence="8 12" id="KW-0472">Membrane</keyword>
<evidence type="ECO:0000256" key="9">
    <source>
        <dbReference type="ARBA" id="ARBA00023303"/>
    </source>
</evidence>
<dbReference type="RefSeq" id="XP_022246370.1">
    <property type="nucleotide sequence ID" value="XM_022390662.1"/>
</dbReference>
<evidence type="ECO:0000256" key="2">
    <source>
        <dbReference type="ARBA" id="ARBA00022448"/>
    </source>
</evidence>
<proteinExistence type="predicted"/>